<dbReference type="FunFam" id="3.40.640.10:FF:000046">
    <property type="entry name" value="Cystathionine gamma-lyase"/>
    <property type="match status" value="1"/>
</dbReference>
<dbReference type="PANTHER" id="PTHR43500:SF1">
    <property type="entry name" value="CYSTATHIONINE BETA-LYASE-RELATED"/>
    <property type="match status" value="1"/>
</dbReference>
<comment type="cofactor">
    <cofactor evidence="1 9">
        <name>pyridoxal 5'-phosphate</name>
        <dbReference type="ChEBI" id="CHEBI:597326"/>
    </cofactor>
</comment>
<dbReference type="STRING" id="1855383.SAMN05216548_102171"/>
<dbReference type="Gene3D" id="3.40.640.10">
    <property type="entry name" value="Type I PLP-dependent aspartate aminotransferase-like (Major domain)"/>
    <property type="match status" value="1"/>
</dbReference>
<gene>
    <name evidence="10" type="ORF">SAMN05216548_102171</name>
</gene>
<dbReference type="OrthoDB" id="9805807at2"/>
<comment type="similarity">
    <text evidence="2 9">Belongs to the trans-sulfuration enzymes family.</text>
</comment>
<dbReference type="InterPro" id="IPR054542">
    <property type="entry name" value="Cys_met_metab_PP"/>
</dbReference>
<keyword evidence="4 10" id="KW-0456">Lyase</keyword>
<dbReference type="EMBL" id="FOFG01000002">
    <property type="protein sequence ID" value="SEQ01395.1"/>
    <property type="molecule type" value="Genomic_DNA"/>
</dbReference>
<dbReference type="NCBIfam" id="TIGR01324">
    <property type="entry name" value="cysta_beta_ly_B"/>
    <property type="match status" value="1"/>
</dbReference>
<evidence type="ECO:0000256" key="3">
    <source>
        <dbReference type="ARBA" id="ARBA00022898"/>
    </source>
</evidence>
<organism evidence="10 11">
    <name type="scientific">Faunimonas pinastri</name>
    <dbReference type="NCBI Taxonomy" id="1855383"/>
    <lineage>
        <taxon>Bacteria</taxon>
        <taxon>Pseudomonadati</taxon>
        <taxon>Pseudomonadota</taxon>
        <taxon>Alphaproteobacteria</taxon>
        <taxon>Hyphomicrobiales</taxon>
        <taxon>Afifellaceae</taxon>
        <taxon>Faunimonas</taxon>
    </lineage>
</organism>
<keyword evidence="3 8" id="KW-0663">Pyridoxal phosphate</keyword>
<name>A0A1H9CJL2_9HYPH</name>
<dbReference type="GO" id="GO:0030170">
    <property type="term" value="F:pyridoxal phosphate binding"/>
    <property type="evidence" value="ECO:0007669"/>
    <property type="project" value="InterPro"/>
</dbReference>
<dbReference type="InterPro" id="IPR006233">
    <property type="entry name" value="Cys_b_lyase_bac"/>
</dbReference>
<reference evidence="10 11" key="1">
    <citation type="submission" date="2016-10" db="EMBL/GenBank/DDBJ databases">
        <authorList>
            <person name="de Groot N.N."/>
        </authorList>
    </citation>
    <scope>NUCLEOTIDE SEQUENCE [LARGE SCALE GENOMIC DNA]</scope>
    <source>
        <strain evidence="10 11">A52C2</strain>
    </source>
</reference>
<evidence type="ECO:0000256" key="5">
    <source>
        <dbReference type="ARBA" id="ARBA00046315"/>
    </source>
</evidence>
<comment type="catalytic activity">
    <reaction evidence="7">
        <text>an S-substituted L-cysteine + H2O = a thiol + pyruvate + NH4(+)</text>
        <dbReference type="Rhea" id="RHEA:18121"/>
        <dbReference type="ChEBI" id="CHEBI:15361"/>
        <dbReference type="ChEBI" id="CHEBI:15377"/>
        <dbReference type="ChEBI" id="CHEBI:28938"/>
        <dbReference type="ChEBI" id="CHEBI:29256"/>
        <dbReference type="ChEBI" id="CHEBI:58717"/>
        <dbReference type="EC" id="4.4.1.13"/>
    </reaction>
</comment>
<dbReference type="PANTHER" id="PTHR43500">
    <property type="entry name" value="CYSTATHIONINE BETA-LYASE-RELATED"/>
    <property type="match status" value="1"/>
</dbReference>
<dbReference type="Pfam" id="PF01053">
    <property type="entry name" value="Cys_Met_Meta_PP"/>
    <property type="match status" value="1"/>
</dbReference>
<protein>
    <submittedName>
        <fullName evidence="10">Cystathionine beta-lyase</fullName>
    </submittedName>
</protein>
<dbReference type="InterPro" id="IPR015422">
    <property type="entry name" value="PyrdxlP-dep_Trfase_small"/>
</dbReference>
<evidence type="ECO:0000256" key="8">
    <source>
        <dbReference type="PIRSR" id="PIRSR001434-2"/>
    </source>
</evidence>
<dbReference type="InterPro" id="IPR015424">
    <property type="entry name" value="PyrdxlP-dep_Trfase"/>
</dbReference>
<evidence type="ECO:0000256" key="4">
    <source>
        <dbReference type="ARBA" id="ARBA00023239"/>
    </source>
</evidence>
<dbReference type="Gene3D" id="3.90.1150.10">
    <property type="entry name" value="Aspartate Aminotransferase, domain 1"/>
    <property type="match status" value="1"/>
</dbReference>
<evidence type="ECO:0000256" key="6">
    <source>
        <dbReference type="ARBA" id="ARBA00047517"/>
    </source>
</evidence>
<dbReference type="InterPro" id="IPR015421">
    <property type="entry name" value="PyrdxlP-dep_Trfase_major"/>
</dbReference>
<dbReference type="PROSITE" id="PS00868">
    <property type="entry name" value="CYS_MET_METAB_PP"/>
    <property type="match status" value="1"/>
</dbReference>
<accession>A0A1H9CJL2</accession>
<dbReference type="AlphaFoldDB" id="A0A1H9CJL2"/>
<dbReference type="SUPFAM" id="SSF53383">
    <property type="entry name" value="PLP-dependent transferases"/>
    <property type="match status" value="1"/>
</dbReference>
<dbReference type="GO" id="GO:0019346">
    <property type="term" value="P:transsulfuration"/>
    <property type="evidence" value="ECO:0007669"/>
    <property type="project" value="InterPro"/>
</dbReference>
<evidence type="ECO:0000313" key="10">
    <source>
        <dbReference type="EMBL" id="SEQ01395.1"/>
    </source>
</evidence>
<dbReference type="PIRSF" id="PIRSF001434">
    <property type="entry name" value="CGS"/>
    <property type="match status" value="1"/>
</dbReference>
<comment type="pathway">
    <text evidence="5">Amino-acid biosynthesis; L-methionine biosynthesis via de novo pathway; L-homocysteine from L-cystathionine: step 1/1.</text>
</comment>
<evidence type="ECO:0000256" key="2">
    <source>
        <dbReference type="ARBA" id="ARBA00009077"/>
    </source>
</evidence>
<dbReference type="InterPro" id="IPR000277">
    <property type="entry name" value="Cys/Met-Metab_PyrdxlP-dep_enz"/>
</dbReference>
<proteinExistence type="inferred from homology"/>
<keyword evidence="11" id="KW-1185">Reference proteome</keyword>
<evidence type="ECO:0000313" key="11">
    <source>
        <dbReference type="Proteomes" id="UP000199647"/>
    </source>
</evidence>
<feature type="modified residue" description="N6-(pyridoxal phosphate)lysine" evidence="8">
    <location>
        <position position="210"/>
    </location>
</feature>
<dbReference type="RefSeq" id="WP_092495346.1">
    <property type="nucleotide sequence ID" value="NZ_FOFG01000002.1"/>
</dbReference>
<dbReference type="GO" id="GO:0019450">
    <property type="term" value="P:L-cysteine catabolic process to pyruvate"/>
    <property type="evidence" value="ECO:0007669"/>
    <property type="project" value="TreeGrafter"/>
</dbReference>
<sequence length="391" mass="42473">MDERKDRGRTPGIDTTLTHAGLDPFAYHGFVNPPLVRASTVLFPDVDTMLGRTSQRYSYGLTNTPTVEALTKALDALEGSAGTVLVPSGLAAVTTAILAAARPGSRILVPDNVYGPTRRFCDESLPSLGMTASYYDPTIGAGIAELMQDVSIVFLEAPGSTTFEMPDLDAIVAVAKAAGAVTMIDNTWATPLIYRPLEHGIDFAIYAGTKYFAGHSDLLIGSISANERMWPALQRFHKNFGIQAGTEEIWLTLRGLRTMSIRLERHDRSGMEVARWLQGRPEVSRVLHPALPEDPGHELWKRDFGRSCGLFAFVLNGSEEQAKSFLNALRLFGLGYSWGGFESLAVLGETEHSRTARPWTDGPVIRLHIGLEDVADIIADLEAGFAVTGAK</sequence>
<dbReference type="GO" id="GO:0047804">
    <property type="term" value="F:cysteine-S-conjugate beta-lyase activity"/>
    <property type="evidence" value="ECO:0007669"/>
    <property type="project" value="UniProtKB-EC"/>
</dbReference>
<evidence type="ECO:0000256" key="1">
    <source>
        <dbReference type="ARBA" id="ARBA00001933"/>
    </source>
</evidence>
<dbReference type="Proteomes" id="UP000199647">
    <property type="component" value="Unassembled WGS sequence"/>
</dbReference>
<evidence type="ECO:0000256" key="7">
    <source>
        <dbReference type="ARBA" id="ARBA00047625"/>
    </source>
</evidence>
<evidence type="ECO:0000256" key="9">
    <source>
        <dbReference type="RuleBase" id="RU362118"/>
    </source>
</evidence>
<comment type="catalytic activity">
    <reaction evidence="6">
        <text>L,L-cystathionine + H2O = L-homocysteine + pyruvate + NH4(+)</text>
        <dbReference type="Rhea" id="RHEA:13965"/>
        <dbReference type="ChEBI" id="CHEBI:15361"/>
        <dbReference type="ChEBI" id="CHEBI:15377"/>
        <dbReference type="ChEBI" id="CHEBI:28938"/>
        <dbReference type="ChEBI" id="CHEBI:58161"/>
        <dbReference type="ChEBI" id="CHEBI:58199"/>
    </reaction>
</comment>